<keyword evidence="3" id="KW-1003">Cell membrane</keyword>
<feature type="domain" description="Glycine transporter" evidence="8">
    <location>
        <begin position="14"/>
        <end position="87"/>
    </location>
</feature>
<evidence type="ECO:0000256" key="6">
    <source>
        <dbReference type="ARBA" id="ARBA00023136"/>
    </source>
</evidence>
<comment type="similarity">
    <text evidence="2">Belongs to the UPF0126 family.</text>
</comment>
<dbReference type="PANTHER" id="PTHR30506">
    <property type="entry name" value="INNER MEMBRANE PROTEIN"/>
    <property type="match status" value="1"/>
</dbReference>
<proteinExistence type="inferred from homology"/>
<dbReference type="EMBL" id="JRAK01000124">
    <property type="protein sequence ID" value="KGN85618.1"/>
    <property type="molecule type" value="Genomic_DNA"/>
</dbReference>
<evidence type="ECO:0000256" key="3">
    <source>
        <dbReference type="ARBA" id="ARBA00022475"/>
    </source>
</evidence>
<feature type="transmembrane region" description="Helical" evidence="7">
    <location>
        <begin position="123"/>
        <end position="144"/>
    </location>
</feature>
<feature type="transmembrane region" description="Helical" evidence="7">
    <location>
        <begin position="156"/>
        <end position="174"/>
    </location>
</feature>
<evidence type="ECO:0000256" key="2">
    <source>
        <dbReference type="ARBA" id="ARBA00008193"/>
    </source>
</evidence>
<feature type="domain" description="Glycine transporter" evidence="8">
    <location>
        <begin position="99"/>
        <end position="171"/>
    </location>
</feature>
<dbReference type="RefSeq" id="WP_039426016.1">
    <property type="nucleotide sequence ID" value="NZ_CALUCC010000151.1"/>
</dbReference>
<keyword evidence="5 7" id="KW-1133">Transmembrane helix</keyword>
<reference evidence="9 10" key="1">
    <citation type="submission" date="2014-08" db="EMBL/GenBank/DDBJ databases">
        <title>Porphyromonas gulae strain:COT-052_OH3439 Genome sequencing.</title>
        <authorList>
            <person name="Wallis C."/>
            <person name="Deusch O."/>
            <person name="O'Flynn C."/>
            <person name="Davis I."/>
            <person name="Jospin G."/>
            <person name="Darling A.E."/>
            <person name="Coil D.A."/>
            <person name="Alexiev A."/>
            <person name="Horsfall A."/>
            <person name="Kirkwood N."/>
            <person name="Harris S."/>
            <person name="Eisen J.A."/>
        </authorList>
    </citation>
    <scope>NUCLEOTIDE SEQUENCE [LARGE SCALE GENOMIC DNA]</scope>
    <source>
        <strain evidence="10">COT-052 OH3439</strain>
    </source>
</reference>
<comment type="subcellular location">
    <subcellularLocation>
        <location evidence="1">Cell membrane</location>
        <topology evidence="1">Multi-pass membrane protein</topology>
    </subcellularLocation>
</comment>
<dbReference type="Proteomes" id="UP000030146">
    <property type="component" value="Unassembled WGS sequence"/>
</dbReference>
<name>A0A0A2F3N3_9PORP</name>
<keyword evidence="6 7" id="KW-0472">Membrane</keyword>
<feature type="transmembrane region" description="Helical" evidence="7">
    <location>
        <begin position="65"/>
        <end position="86"/>
    </location>
</feature>
<feature type="transmembrane region" description="Helical" evidence="7">
    <location>
        <begin position="98"/>
        <end position="117"/>
    </location>
</feature>
<dbReference type="Pfam" id="PF03458">
    <property type="entry name" value="Gly_transporter"/>
    <property type="match status" value="2"/>
</dbReference>
<protein>
    <submittedName>
        <fullName evidence="9">Membrane protein</fullName>
    </submittedName>
</protein>
<comment type="caution">
    <text evidence="9">The sequence shown here is derived from an EMBL/GenBank/DDBJ whole genome shotgun (WGS) entry which is preliminary data.</text>
</comment>
<evidence type="ECO:0000256" key="1">
    <source>
        <dbReference type="ARBA" id="ARBA00004651"/>
    </source>
</evidence>
<organism evidence="9 10">
    <name type="scientific">Porphyromonas gulae</name>
    <dbReference type="NCBI Taxonomy" id="111105"/>
    <lineage>
        <taxon>Bacteria</taxon>
        <taxon>Pseudomonadati</taxon>
        <taxon>Bacteroidota</taxon>
        <taxon>Bacteroidia</taxon>
        <taxon>Bacteroidales</taxon>
        <taxon>Porphyromonadaceae</taxon>
        <taxon>Porphyromonas</taxon>
    </lineage>
</organism>
<dbReference type="GO" id="GO:0005886">
    <property type="term" value="C:plasma membrane"/>
    <property type="evidence" value="ECO:0007669"/>
    <property type="project" value="UniProtKB-SubCell"/>
</dbReference>
<feature type="transmembrane region" description="Helical" evidence="7">
    <location>
        <begin position="180"/>
        <end position="197"/>
    </location>
</feature>
<feature type="transmembrane region" description="Helical" evidence="7">
    <location>
        <begin position="12"/>
        <end position="32"/>
    </location>
</feature>
<evidence type="ECO:0000256" key="7">
    <source>
        <dbReference type="SAM" id="Phobius"/>
    </source>
</evidence>
<evidence type="ECO:0000313" key="10">
    <source>
        <dbReference type="Proteomes" id="UP000030146"/>
    </source>
</evidence>
<dbReference type="InterPro" id="IPR005115">
    <property type="entry name" value="Gly_transporter"/>
</dbReference>
<keyword evidence="4 7" id="KW-0812">Transmembrane</keyword>
<accession>A0A0A2F3N3</accession>
<keyword evidence="10" id="KW-1185">Reference proteome</keyword>
<evidence type="ECO:0000259" key="8">
    <source>
        <dbReference type="Pfam" id="PF03458"/>
    </source>
</evidence>
<feature type="transmembrane region" description="Helical" evidence="7">
    <location>
        <begin position="39"/>
        <end position="59"/>
    </location>
</feature>
<evidence type="ECO:0000256" key="5">
    <source>
        <dbReference type="ARBA" id="ARBA00022989"/>
    </source>
</evidence>
<evidence type="ECO:0000256" key="4">
    <source>
        <dbReference type="ARBA" id="ARBA00022692"/>
    </source>
</evidence>
<dbReference type="AlphaFoldDB" id="A0A0A2F3N3"/>
<dbReference type="PANTHER" id="PTHR30506:SF3">
    <property type="entry name" value="UPF0126 INNER MEMBRANE PROTEIN YADS-RELATED"/>
    <property type="match status" value="1"/>
</dbReference>
<gene>
    <name evidence="9" type="ORF">HR15_09505</name>
</gene>
<evidence type="ECO:0000313" key="9">
    <source>
        <dbReference type="EMBL" id="KGN85618.1"/>
    </source>
</evidence>
<sequence length="210" mass="23236">MHGIEEGLTEFITWCDYLGTFAFAISGIRLAAALRFDWFGAYVVGVVTAVGGGTVRDILLNVPPFWMLQPSYLFISMLALIFTIVFRKYVVRLNHTVFIFDTVGIGLFTIVGVAKTFECGYAWWLAIAMGTITGSFGGMIRDILINQTPLIFRKDIYAMACLIGGAVYVGLMYTTLPIEIIQFIAAFIVVAVRFVSVKYHISIPAFRGAV</sequence>